<dbReference type="AlphaFoldDB" id="A0AAE1AZF5"/>
<protein>
    <submittedName>
        <fullName evidence="1">Uncharacterized protein</fullName>
    </submittedName>
</protein>
<dbReference type="EMBL" id="JAWDGP010000826">
    <property type="protein sequence ID" value="KAK3796959.1"/>
    <property type="molecule type" value="Genomic_DNA"/>
</dbReference>
<reference evidence="1" key="1">
    <citation type="journal article" date="2023" name="G3 (Bethesda)">
        <title>A reference genome for the long-term kleptoplast-retaining sea slug Elysia crispata morphotype clarki.</title>
        <authorList>
            <person name="Eastman K.E."/>
            <person name="Pendleton A.L."/>
            <person name="Shaikh M.A."/>
            <person name="Suttiyut T."/>
            <person name="Ogas R."/>
            <person name="Tomko P."/>
            <person name="Gavelis G."/>
            <person name="Widhalm J.R."/>
            <person name="Wisecaver J.H."/>
        </authorList>
    </citation>
    <scope>NUCLEOTIDE SEQUENCE</scope>
    <source>
        <strain evidence="1">ECLA1</strain>
    </source>
</reference>
<evidence type="ECO:0000313" key="2">
    <source>
        <dbReference type="Proteomes" id="UP001283361"/>
    </source>
</evidence>
<evidence type="ECO:0000313" key="1">
    <source>
        <dbReference type="EMBL" id="KAK3796959.1"/>
    </source>
</evidence>
<comment type="caution">
    <text evidence="1">The sequence shown here is derived from an EMBL/GenBank/DDBJ whole genome shotgun (WGS) entry which is preliminary data.</text>
</comment>
<dbReference type="Proteomes" id="UP001283361">
    <property type="component" value="Unassembled WGS sequence"/>
</dbReference>
<organism evidence="1 2">
    <name type="scientific">Elysia crispata</name>
    <name type="common">lettuce slug</name>
    <dbReference type="NCBI Taxonomy" id="231223"/>
    <lineage>
        <taxon>Eukaryota</taxon>
        <taxon>Metazoa</taxon>
        <taxon>Spiralia</taxon>
        <taxon>Lophotrochozoa</taxon>
        <taxon>Mollusca</taxon>
        <taxon>Gastropoda</taxon>
        <taxon>Heterobranchia</taxon>
        <taxon>Euthyneura</taxon>
        <taxon>Panpulmonata</taxon>
        <taxon>Sacoglossa</taxon>
        <taxon>Placobranchoidea</taxon>
        <taxon>Plakobranchidae</taxon>
        <taxon>Elysia</taxon>
    </lineage>
</organism>
<gene>
    <name evidence="1" type="ORF">RRG08_005330</name>
</gene>
<sequence>RREDQPDEDIMFRSMVQVEERISQMKTLCFGSMVQSRREDQPDEDIMFRSMVQSRREDQPGADRACLWSRLEERISPDEDILLRSMVQVAGREDQPDEDIMFRPMVQVYGPGRREDQPDEDIMFRSMVQVEESRPGYLLLCAHITGYRLGITALFYDCSVFPNTGVLLEVLGVSRTDGVSKSIDFKGASLE</sequence>
<accession>A0AAE1AZF5</accession>
<name>A0AAE1AZF5_9GAST</name>
<feature type="non-terminal residue" evidence="1">
    <location>
        <position position="1"/>
    </location>
</feature>
<proteinExistence type="predicted"/>
<keyword evidence="2" id="KW-1185">Reference proteome</keyword>